<dbReference type="EMBL" id="JBBPBN010000007">
    <property type="protein sequence ID" value="KAK9033604.1"/>
    <property type="molecule type" value="Genomic_DNA"/>
</dbReference>
<evidence type="ECO:0000313" key="2">
    <source>
        <dbReference type="EMBL" id="KAK9033604.1"/>
    </source>
</evidence>
<protein>
    <submittedName>
        <fullName evidence="2">Uncharacterized protein</fullName>
    </submittedName>
</protein>
<evidence type="ECO:0000256" key="1">
    <source>
        <dbReference type="SAM" id="MobiDB-lite"/>
    </source>
</evidence>
<organism evidence="2 3">
    <name type="scientific">Hibiscus sabdariffa</name>
    <name type="common">roselle</name>
    <dbReference type="NCBI Taxonomy" id="183260"/>
    <lineage>
        <taxon>Eukaryota</taxon>
        <taxon>Viridiplantae</taxon>
        <taxon>Streptophyta</taxon>
        <taxon>Embryophyta</taxon>
        <taxon>Tracheophyta</taxon>
        <taxon>Spermatophyta</taxon>
        <taxon>Magnoliopsida</taxon>
        <taxon>eudicotyledons</taxon>
        <taxon>Gunneridae</taxon>
        <taxon>Pentapetalae</taxon>
        <taxon>rosids</taxon>
        <taxon>malvids</taxon>
        <taxon>Malvales</taxon>
        <taxon>Malvaceae</taxon>
        <taxon>Malvoideae</taxon>
        <taxon>Hibiscus</taxon>
    </lineage>
</organism>
<reference evidence="2 3" key="1">
    <citation type="journal article" date="2024" name="G3 (Bethesda)">
        <title>Genome assembly of Hibiscus sabdariffa L. provides insights into metabolisms of medicinal natural products.</title>
        <authorList>
            <person name="Kim T."/>
        </authorList>
    </citation>
    <scope>NUCLEOTIDE SEQUENCE [LARGE SCALE GENOMIC DNA]</scope>
    <source>
        <strain evidence="2">TK-2024</strain>
        <tissue evidence="2">Old leaves</tissue>
    </source>
</reference>
<gene>
    <name evidence="2" type="ORF">V6N11_049791</name>
</gene>
<name>A0ABR2T8K9_9ROSI</name>
<accession>A0ABR2T8K9</accession>
<dbReference type="PANTHER" id="PTHR33095:SF57">
    <property type="entry name" value="EXPRESSED PROTEIN"/>
    <property type="match status" value="1"/>
</dbReference>
<feature type="compositionally biased region" description="Low complexity" evidence="1">
    <location>
        <begin position="108"/>
        <end position="118"/>
    </location>
</feature>
<evidence type="ECO:0000313" key="3">
    <source>
        <dbReference type="Proteomes" id="UP001396334"/>
    </source>
</evidence>
<sequence>MHFEITSVASMVSSTLPPSPDNLVPLAFDFDFSGRFGSSGSGLTGSMTSADKLFLNRQIRPVKLSTHLERPQVLAPLMDLEHEDDEENGDHVDNNEKDDEDMCNETGASMSASSSWSSSAGRSSKRWVFLKDFLRSKSEGRSNNRLWSTISFSPTRQRAETWRW</sequence>
<dbReference type="InterPro" id="IPR012442">
    <property type="entry name" value="DUF1645_plant"/>
</dbReference>
<dbReference type="PANTHER" id="PTHR33095">
    <property type="entry name" value="OS07G0619500 PROTEIN"/>
    <property type="match status" value="1"/>
</dbReference>
<keyword evidence="3" id="KW-1185">Reference proteome</keyword>
<dbReference type="Proteomes" id="UP001396334">
    <property type="component" value="Unassembled WGS sequence"/>
</dbReference>
<feature type="region of interest" description="Disordered" evidence="1">
    <location>
        <begin position="79"/>
        <end position="118"/>
    </location>
</feature>
<comment type="caution">
    <text evidence="2">The sequence shown here is derived from an EMBL/GenBank/DDBJ whole genome shotgun (WGS) entry which is preliminary data.</text>
</comment>
<dbReference type="Pfam" id="PF07816">
    <property type="entry name" value="DUF1645"/>
    <property type="match status" value="1"/>
</dbReference>
<proteinExistence type="predicted"/>